<evidence type="ECO:0000259" key="3">
    <source>
        <dbReference type="Pfam" id="PF16694"/>
    </source>
</evidence>
<keyword evidence="5" id="KW-1185">Reference proteome</keyword>
<name>A0A2S9QK54_9HYPH</name>
<dbReference type="EMBL" id="PUEJ01000001">
    <property type="protein sequence ID" value="PRH89718.1"/>
    <property type="molecule type" value="Genomic_DNA"/>
</dbReference>
<feature type="signal peptide" evidence="2">
    <location>
        <begin position="1"/>
        <end position="20"/>
    </location>
</feature>
<dbReference type="Gene3D" id="3.50.70.20">
    <property type="entry name" value="Cytochrome P460"/>
    <property type="match status" value="1"/>
</dbReference>
<accession>A0A2S9QK54</accession>
<organism evidence="4 5">
    <name type="scientific">Labrys okinawensis</name>
    <dbReference type="NCBI Taxonomy" id="346911"/>
    <lineage>
        <taxon>Bacteria</taxon>
        <taxon>Pseudomonadati</taxon>
        <taxon>Pseudomonadota</taxon>
        <taxon>Alphaproteobacteria</taxon>
        <taxon>Hyphomicrobiales</taxon>
        <taxon>Xanthobacteraceae</taxon>
        <taxon>Labrys</taxon>
    </lineage>
</organism>
<feature type="chain" id="PRO_5015499381" evidence="2">
    <location>
        <begin position="21"/>
        <end position="181"/>
    </location>
</feature>
<evidence type="ECO:0000256" key="1">
    <source>
        <dbReference type="SAM" id="MobiDB-lite"/>
    </source>
</evidence>
<dbReference type="InterPro" id="IPR032033">
    <property type="entry name" value="Cytochrome_P460"/>
</dbReference>
<keyword evidence="2" id="KW-0732">Signal</keyword>
<feature type="domain" description="Cytochrome P460" evidence="3">
    <location>
        <begin position="54"/>
        <end position="177"/>
    </location>
</feature>
<reference evidence="4 5" key="1">
    <citation type="submission" date="2018-02" db="EMBL/GenBank/DDBJ databases">
        <title>Whole genome sequencing of endophytic bacterium.</title>
        <authorList>
            <person name="Eedara R."/>
            <person name="Podile A.R."/>
        </authorList>
    </citation>
    <scope>NUCLEOTIDE SEQUENCE [LARGE SCALE GENOMIC DNA]</scope>
    <source>
        <strain evidence="4 5">RP1T</strain>
    </source>
</reference>
<dbReference type="CDD" id="cd20753">
    <property type="entry name" value="cyt_P460_Mc-like"/>
    <property type="match status" value="1"/>
</dbReference>
<dbReference type="Proteomes" id="UP000237682">
    <property type="component" value="Unassembled WGS sequence"/>
</dbReference>
<evidence type="ECO:0000313" key="4">
    <source>
        <dbReference type="EMBL" id="PRH89718.1"/>
    </source>
</evidence>
<dbReference type="InterPro" id="IPR038142">
    <property type="entry name" value="Cytochrome_P460_sp"/>
</dbReference>
<gene>
    <name evidence="4" type="ORF">C5L14_02980</name>
</gene>
<evidence type="ECO:0000256" key="2">
    <source>
        <dbReference type="SAM" id="SignalP"/>
    </source>
</evidence>
<protein>
    <submittedName>
        <fullName evidence="4">Cytochrome C oxidase subunit III</fullName>
    </submittedName>
</protein>
<feature type="region of interest" description="Disordered" evidence="1">
    <location>
        <begin position="27"/>
        <end position="46"/>
    </location>
</feature>
<sequence>MPLAGGLLVAAVVATAGALAQNTDNAANKAAESPAPPSGNASKPASPIYGVTIPDGYRQWELVAPALEHEPLNELRTVLGNKTALDAYRAGTLPFPDGTVLVKLAWKYVQSPEFESALVPGQATTVQVMVKDSKKYSATGGWGFGRFVDGKPVDEAQHETCFACHEARVKARDYVFTKLAP</sequence>
<dbReference type="OrthoDB" id="511546at2"/>
<evidence type="ECO:0000313" key="5">
    <source>
        <dbReference type="Proteomes" id="UP000237682"/>
    </source>
</evidence>
<dbReference type="Pfam" id="PF16694">
    <property type="entry name" value="Cytochrome_P460"/>
    <property type="match status" value="1"/>
</dbReference>
<proteinExistence type="predicted"/>
<dbReference type="AlphaFoldDB" id="A0A2S9QK54"/>
<comment type="caution">
    <text evidence="4">The sequence shown here is derived from an EMBL/GenBank/DDBJ whole genome shotgun (WGS) entry which is preliminary data.</text>
</comment>